<evidence type="ECO:0000313" key="2">
    <source>
        <dbReference type="Proteomes" id="UP000681967"/>
    </source>
</evidence>
<organism evidence="1 2">
    <name type="scientific">Rotaria magnacalcarata</name>
    <dbReference type="NCBI Taxonomy" id="392030"/>
    <lineage>
        <taxon>Eukaryota</taxon>
        <taxon>Metazoa</taxon>
        <taxon>Spiralia</taxon>
        <taxon>Gnathifera</taxon>
        <taxon>Rotifera</taxon>
        <taxon>Eurotatoria</taxon>
        <taxon>Bdelloidea</taxon>
        <taxon>Philodinida</taxon>
        <taxon>Philodinidae</taxon>
        <taxon>Rotaria</taxon>
    </lineage>
</organism>
<feature type="non-terminal residue" evidence="1">
    <location>
        <position position="1"/>
    </location>
</feature>
<gene>
    <name evidence="1" type="ORF">BYL167_LOCUS39128</name>
</gene>
<dbReference type="AlphaFoldDB" id="A0A8S2YSX8"/>
<reference evidence="1" key="1">
    <citation type="submission" date="2021-02" db="EMBL/GenBank/DDBJ databases">
        <authorList>
            <person name="Nowell W R."/>
        </authorList>
    </citation>
    <scope>NUCLEOTIDE SEQUENCE</scope>
</reference>
<name>A0A8S2YSX8_9BILA</name>
<dbReference type="EMBL" id="CAJOBH010093347">
    <property type="protein sequence ID" value="CAF4576315.1"/>
    <property type="molecule type" value="Genomic_DNA"/>
</dbReference>
<comment type="caution">
    <text evidence="1">The sequence shown here is derived from an EMBL/GenBank/DDBJ whole genome shotgun (WGS) entry which is preliminary data.</text>
</comment>
<proteinExistence type="predicted"/>
<protein>
    <submittedName>
        <fullName evidence="1">Uncharacterized protein</fullName>
    </submittedName>
</protein>
<evidence type="ECO:0000313" key="1">
    <source>
        <dbReference type="EMBL" id="CAF4576315.1"/>
    </source>
</evidence>
<sequence>EAMASTNMKPIIILNSIVSSNQLTPNSMSAPSTRNYFYEDDQKKFDSDNAQVHYKLLE</sequence>
<accession>A0A8S2YSX8</accession>
<dbReference type="Proteomes" id="UP000681967">
    <property type="component" value="Unassembled WGS sequence"/>
</dbReference>